<dbReference type="Gene3D" id="3.40.630.30">
    <property type="match status" value="1"/>
</dbReference>
<dbReference type="InterPro" id="IPR051531">
    <property type="entry name" value="N-acetyltransferase"/>
</dbReference>
<evidence type="ECO:0000259" key="1">
    <source>
        <dbReference type="PROSITE" id="PS51186"/>
    </source>
</evidence>
<evidence type="ECO:0000313" key="2">
    <source>
        <dbReference type="EMBL" id="MUN42719.1"/>
    </source>
</evidence>
<sequence length="200" mass="22430">MELACHRRPQGPRIGRMDVLTTERLRLVRWREEFRADVARLTSDPRVYRTLGLGTRWTPEYVDERHRAYLEHWRSHGFGWRGVLAADGEEFLGIAALNYAGTRVPGVEGSAFEVGWWLDPRYQGRGIATEAARATRDDAFGRLGAPRLAARVRIGNDASARVATRLGMRLHGEAVAARGEAVKVFTLDRRAWPGPGRATA</sequence>
<dbReference type="Pfam" id="PF13302">
    <property type="entry name" value="Acetyltransf_3"/>
    <property type="match status" value="1"/>
</dbReference>
<evidence type="ECO:0000313" key="3">
    <source>
        <dbReference type="Proteomes" id="UP000432015"/>
    </source>
</evidence>
<dbReference type="PANTHER" id="PTHR43792:SF1">
    <property type="entry name" value="N-ACETYLTRANSFERASE DOMAIN-CONTAINING PROTEIN"/>
    <property type="match status" value="1"/>
</dbReference>
<dbReference type="PANTHER" id="PTHR43792">
    <property type="entry name" value="GNAT FAMILY, PUTATIVE (AFU_ORTHOLOGUE AFUA_3G00765)-RELATED-RELATED"/>
    <property type="match status" value="1"/>
</dbReference>
<name>A0A7K1LE75_9ACTN</name>
<dbReference type="InterPro" id="IPR000182">
    <property type="entry name" value="GNAT_dom"/>
</dbReference>
<gene>
    <name evidence="2" type="ORF">GNZ18_39935</name>
</gene>
<accession>A0A7K1LE75</accession>
<comment type="caution">
    <text evidence="2">The sequence shown here is derived from an EMBL/GenBank/DDBJ whole genome shotgun (WGS) entry which is preliminary data.</text>
</comment>
<feature type="domain" description="N-acetyltransferase" evidence="1">
    <location>
        <begin position="36"/>
        <end position="188"/>
    </location>
</feature>
<dbReference type="SUPFAM" id="SSF55729">
    <property type="entry name" value="Acyl-CoA N-acyltransferases (Nat)"/>
    <property type="match status" value="1"/>
</dbReference>
<dbReference type="Proteomes" id="UP000432015">
    <property type="component" value="Unassembled WGS sequence"/>
</dbReference>
<dbReference type="AlphaFoldDB" id="A0A7K1LE75"/>
<organism evidence="2 3">
    <name type="scientific">Actinomadura litoris</name>
    <dbReference type="NCBI Taxonomy" id="2678616"/>
    <lineage>
        <taxon>Bacteria</taxon>
        <taxon>Bacillati</taxon>
        <taxon>Actinomycetota</taxon>
        <taxon>Actinomycetes</taxon>
        <taxon>Streptosporangiales</taxon>
        <taxon>Thermomonosporaceae</taxon>
        <taxon>Actinomadura</taxon>
    </lineage>
</organism>
<dbReference type="EMBL" id="WOFH01000023">
    <property type="protein sequence ID" value="MUN42719.1"/>
    <property type="molecule type" value="Genomic_DNA"/>
</dbReference>
<dbReference type="PROSITE" id="PS51186">
    <property type="entry name" value="GNAT"/>
    <property type="match status" value="1"/>
</dbReference>
<dbReference type="GO" id="GO:0016747">
    <property type="term" value="F:acyltransferase activity, transferring groups other than amino-acyl groups"/>
    <property type="evidence" value="ECO:0007669"/>
    <property type="project" value="InterPro"/>
</dbReference>
<dbReference type="InterPro" id="IPR016181">
    <property type="entry name" value="Acyl_CoA_acyltransferase"/>
</dbReference>
<proteinExistence type="predicted"/>
<protein>
    <submittedName>
        <fullName evidence="2">GNAT family N-acetyltransferase</fullName>
    </submittedName>
</protein>
<keyword evidence="3" id="KW-1185">Reference proteome</keyword>
<keyword evidence="2" id="KW-0808">Transferase</keyword>
<reference evidence="2 3" key="1">
    <citation type="submission" date="2019-11" db="EMBL/GenBank/DDBJ databases">
        <authorList>
            <person name="Cao P."/>
        </authorList>
    </citation>
    <scope>NUCLEOTIDE SEQUENCE [LARGE SCALE GENOMIC DNA]</scope>
    <source>
        <strain evidence="2 3">NEAU-AAG5</strain>
    </source>
</reference>